<evidence type="ECO:0000256" key="1">
    <source>
        <dbReference type="SAM" id="Coils"/>
    </source>
</evidence>
<dbReference type="InterPro" id="IPR045046">
    <property type="entry name" value="Vps9-like"/>
</dbReference>
<dbReference type="PANTHER" id="PTHR23101">
    <property type="entry name" value="RAB GDP/GTP EXCHANGE FACTOR"/>
    <property type="match status" value="1"/>
</dbReference>
<accession>A0AAV2ZW84</accession>
<feature type="region of interest" description="Disordered" evidence="2">
    <location>
        <begin position="96"/>
        <end position="129"/>
    </location>
</feature>
<dbReference type="Pfam" id="PF02204">
    <property type="entry name" value="VPS9"/>
    <property type="match status" value="1"/>
</dbReference>
<feature type="domain" description="VPS9" evidence="3">
    <location>
        <begin position="490"/>
        <end position="638"/>
    </location>
</feature>
<dbReference type="EMBL" id="DYDO01000010">
    <property type="protein sequence ID" value="DBA16910.1"/>
    <property type="molecule type" value="Genomic_DNA"/>
</dbReference>
<evidence type="ECO:0000259" key="3">
    <source>
        <dbReference type="PROSITE" id="PS51205"/>
    </source>
</evidence>
<keyword evidence="5" id="KW-1185">Reference proteome</keyword>
<dbReference type="Gene3D" id="1.20.58.80">
    <property type="entry name" value="Phosphotransferase system, lactose/cellobiose-type IIA subunit"/>
    <property type="match status" value="1"/>
</dbReference>
<dbReference type="GO" id="GO:0005829">
    <property type="term" value="C:cytosol"/>
    <property type="evidence" value="ECO:0007669"/>
    <property type="project" value="TreeGrafter"/>
</dbReference>
<dbReference type="PANTHER" id="PTHR23101:SF98">
    <property type="entry name" value="VPS9 DOMAIN-CONTAINING PROTEIN 1"/>
    <property type="match status" value="1"/>
</dbReference>
<dbReference type="InterPro" id="IPR003123">
    <property type="entry name" value="VPS9"/>
</dbReference>
<keyword evidence="1" id="KW-0175">Coiled coil</keyword>
<dbReference type="SUPFAM" id="SSF109993">
    <property type="entry name" value="VPS9 domain"/>
    <property type="match status" value="1"/>
</dbReference>
<gene>
    <name evidence="4" type="ORF">GDO54_002437</name>
</gene>
<evidence type="ECO:0000256" key="2">
    <source>
        <dbReference type="SAM" id="MobiDB-lite"/>
    </source>
</evidence>
<name>A0AAV2ZW84_PYXAD</name>
<protein>
    <recommendedName>
        <fullName evidence="3">VPS9 domain-containing protein</fullName>
    </recommendedName>
</protein>
<dbReference type="SMART" id="SM00167">
    <property type="entry name" value="VPS9"/>
    <property type="match status" value="1"/>
</dbReference>
<dbReference type="Gene3D" id="1.20.1050.80">
    <property type="entry name" value="VPS9 domain"/>
    <property type="match status" value="1"/>
</dbReference>
<dbReference type="SUPFAM" id="SSF116846">
    <property type="entry name" value="MIT domain"/>
    <property type="match status" value="1"/>
</dbReference>
<organism evidence="4 5">
    <name type="scientific">Pyxicephalus adspersus</name>
    <name type="common">African bullfrog</name>
    <dbReference type="NCBI Taxonomy" id="30357"/>
    <lineage>
        <taxon>Eukaryota</taxon>
        <taxon>Metazoa</taxon>
        <taxon>Chordata</taxon>
        <taxon>Craniata</taxon>
        <taxon>Vertebrata</taxon>
        <taxon>Euteleostomi</taxon>
        <taxon>Amphibia</taxon>
        <taxon>Batrachia</taxon>
        <taxon>Anura</taxon>
        <taxon>Neobatrachia</taxon>
        <taxon>Ranoidea</taxon>
        <taxon>Pyxicephalidae</taxon>
        <taxon>Pyxicephalinae</taxon>
        <taxon>Pyxicephalus</taxon>
    </lineage>
</organism>
<reference evidence="4" key="1">
    <citation type="thesis" date="2020" institute="ProQuest LLC" country="789 East Eisenhower Parkway, Ann Arbor, MI, USA">
        <title>Comparative Genomics and Chromosome Evolution.</title>
        <authorList>
            <person name="Mudd A.B."/>
        </authorList>
    </citation>
    <scope>NUCLEOTIDE SEQUENCE</scope>
    <source>
        <strain evidence="4">1538</strain>
        <tissue evidence="4">Blood</tissue>
    </source>
</reference>
<sequence length="641" mass="72511">MASLAGDGALKPLQRAMKLANRAIQLDTGNRHREAYVEYLKSVGFISQFLAEEAEQNAVESLNSDSQKMLKLAGQCLERARSTADKLGKADVDLSATKIPHPPATTEVSSNATTPVTATSAPSRASFSHSLGHRRSCSEEIQKHSGFPSPEVFKMLRASEAQKSKKELTPLQEASIQNQKLKAAYEVRLSRLDPRQATQKTSLTLSLQRQIMENIRIAKAREETLKRKAEERRLRLQEESDRRFSKKISMTPEQEEQKKLYTSVLEYEQDHEWTRVWKEKIKNNPNDSNLVSGYFYHIFSTPEHPIIKLVQQLQCNIYNRLYPIILKDPPQESSASSAGYQSFPVEEPSITSKLRTSQSLYSLPSTQRPSIRHSRSIGEELESFELSTEFLPDREQHHDDLESSYEDLEYLISPSLHSRPTALREFSASHLNTIVKEVHNARDSVVSSCLLSLDLPSTPEVKEICLEYFDETFFPSLWPALQALYRQVNSAREESLLRIMELYSTAPPSVVGVSKHLYPEDIKNPYMSAVEELEELPRQFTPQRKLECIVRTLRVICECADEYCATPGTAWDSIGADDLLPILSFVVLRSGMSHLLSECSALEEFIQERSLIGEEGYCLTSLMSALVYLETLPIPPSPPVI</sequence>
<dbReference type="InterPro" id="IPR036181">
    <property type="entry name" value="MIT_dom_sf"/>
</dbReference>
<dbReference type="PROSITE" id="PS51205">
    <property type="entry name" value="VPS9"/>
    <property type="match status" value="1"/>
</dbReference>
<dbReference type="AlphaFoldDB" id="A0AAV2ZW84"/>
<evidence type="ECO:0000313" key="5">
    <source>
        <dbReference type="Proteomes" id="UP001181693"/>
    </source>
</evidence>
<dbReference type="GO" id="GO:0030139">
    <property type="term" value="C:endocytic vesicle"/>
    <property type="evidence" value="ECO:0007669"/>
    <property type="project" value="TreeGrafter"/>
</dbReference>
<proteinExistence type="predicted"/>
<evidence type="ECO:0000313" key="4">
    <source>
        <dbReference type="EMBL" id="DBA16910.1"/>
    </source>
</evidence>
<dbReference type="GO" id="GO:0016192">
    <property type="term" value="P:vesicle-mediated transport"/>
    <property type="evidence" value="ECO:0007669"/>
    <property type="project" value="InterPro"/>
</dbReference>
<feature type="compositionally biased region" description="Low complexity" evidence="2">
    <location>
        <begin position="108"/>
        <end position="126"/>
    </location>
</feature>
<feature type="coiled-coil region" evidence="1">
    <location>
        <begin position="212"/>
        <end position="239"/>
    </location>
</feature>
<dbReference type="InterPro" id="IPR037191">
    <property type="entry name" value="VPS9_dom_sf"/>
</dbReference>
<dbReference type="GO" id="GO:0005085">
    <property type="term" value="F:guanyl-nucleotide exchange factor activity"/>
    <property type="evidence" value="ECO:0007669"/>
    <property type="project" value="InterPro"/>
</dbReference>
<comment type="caution">
    <text evidence="4">The sequence shown here is derived from an EMBL/GenBank/DDBJ whole genome shotgun (WGS) entry which is preliminary data.</text>
</comment>
<dbReference type="Proteomes" id="UP001181693">
    <property type="component" value="Unassembled WGS sequence"/>
</dbReference>
<dbReference type="GO" id="GO:0031267">
    <property type="term" value="F:small GTPase binding"/>
    <property type="evidence" value="ECO:0007669"/>
    <property type="project" value="TreeGrafter"/>
</dbReference>